<dbReference type="AlphaFoldDB" id="A0A915IEW0"/>
<sequence length="67" mass="7608">MDYTMLHRGASPSRRHDLNNTGGIRNDDRTNEIGLDFVGFLSVVNRTRSLMALELVKHLVNHRCGND</sequence>
<dbReference type="WBParaSite" id="nRc.2.0.1.t11756-RA">
    <property type="protein sequence ID" value="nRc.2.0.1.t11756-RA"/>
    <property type="gene ID" value="nRc.2.0.1.g11756"/>
</dbReference>
<keyword evidence="2" id="KW-1185">Reference proteome</keyword>
<proteinExistence type="predicted"/>
<dbReference type="Proteomes" id="UP000887565">
    <property type="component" value="Unplaced"/>
</dbReference>
<reference evidence="3" key="1">
    <citation type="submission" date="2022-11" db="UniProtKB">
        <authorList>
            <consortium name="WormBaseParasite"/>
        </authorList>
    </citation>
    <scope>IDENTIFICATION</scope>
</reference>
<accession>A0A915IEW0</accession>
<evidence type="ECO:0000313" key="3">
    <source>
        <dbReference type="WBParaSite" id="nRc.2.0.1.t11756-RA"/>
    </source>
</evidence>
<feature type="region of interest" description="Disordered" evidence="1">
    <location>
        <begin position="1"/>
        <end position="25"/>
    </location>
</feature>
<name>A0A915IEW0_ROMCU</name>
<protein>
    <submittedName>
        <fullName evidence="3">Uncharacterized protein</fullName>
    </submittedName>
</protein>
<evidence type="ECO:0000256" key="1">
    <source>
        <dbReference type="SAM" id="MobiDB-lite"/>
    </source>
</evidence>
<evidence type="ECO:0000313" key="2">
    <source>
        <dbReference type="Proteomes" id="UP000887565"/>
    </source>
</evidence>
<organism evidence="2 3">
    <name type="scientific">Romanomermis culicivorax</name>
    <name type="common">Nematode worm</name>
    <dbReference type="NCBI Taxonomy" id="13658"/>
    <lineage>
        <taxon>Eukaryota</taxon>
        <taxon>Metazoa</taxon>
        <taxon>Ecdysozoa</taxon>
        <taxon>Nematoda</taxon>
        <taxon>Enoplea</taxon>
        <taxon>Dorylaimia</taxon>
        <taxon>Mermithida</taxon>
        <taxon>Mermithoidea</taxon>
        <taxon>Mermithidae</taxon>
        <taxon>Romanomermis</taxon>
    </lineage>
</organism>